<evidence type="ECO:0000313" key="1">
    <source>
        <dbReference type="EMBL" id="MBB6470294.1"/>
    </source>
</evidence>
<comment type="caution">
    <text evidence="1">The sequence shown here is derived from an EMBL/GenBank/DDBJ whole genome shotgun (WGS) entry which is preliminary data.</text>
</comment>
<name>A0A8E1WLM4_9HYPH</name>
<organism evidence="1 2">
    <name type="scientific">Aminobacter carboxidus</name>
    <dbReference type="NCBI Taxonomy" id="376165"/>
    <lineage>
        <taxon>Bacteria</taxon>
        <taxon>Pseudomonadati</taxon>
        <taxon>Pseudomonadota</taxon>
        <taxon>Alphaproteobacteria</taxon>
        <taxon>Hyphomicrobiales</taxon>
        <taxon>Phyllobacteriaceae</taxon>
        <taxon>Aminobacter</taxon>
    </lineage>
</organism>
<dbReference type="EMBL" id="JACHGI010000026">
    <property type="protein sequence ID" value="MBB6470294.1"/>
    <property type="molecule type" value="Genomic_DNA"/>
</dbReference>
<reference evidence="1 2" key="1">
    <citation type="submission" date="2020-08" db="EMBL/GenBank/DDBJ databases">
        <title>Genomic Encyclopedia of Type Strains, Phase IV (KMG-IV): sequencing the most valuable type-strain genomes for metagenomic binning, comparative biology and taxonomic classification.</title>
        <authorList>
            <person name="Goeker M."/>
        </authorList>
    </citation>
    <scope>NUCLEOTIDE SEQUENCE [LARGE SCALE GENOMIC DNA]</scope>
    <source>
        <strain evidence="1 2">DSM 17454</strain>
    </source>
</reference>
<protein>
    <submittedName>
        <fullName evidence="1">Uncharacterized protein</fullName>
    </submittedName>
</protein>
<dbReference type="AlphaFoldDB" id="A0A8E1WLM4"/>
<gene>
    <name evidence="1" type="ORF">HNQ96_006191</name>
</gene>
<accession>A0A8E1WLM4</accession>
<dbReference type="Proteomes" id="UP000532373">
    <property type="component" value="Unassembled WGS sequence"/>
</dbReference>
<sequence length="114" mass="12750">MNGYAKPVIHCKISRLIHHQFCARRHELRLQIAPQERERSVPASSYTGIMLKMSLFDIATVPLLTPPITEDLAVPISILRDRQASDQKVTEAITCKTALECVQNLGCRPDLGNV</sequence>
<proteinExistence type="predicted"/>
<evidence type="ECO:0000313" key="2">
    <source>
        <dbReference type="Proteomes" id="UP000532373"/>
    </source>
</evidence>